<dbReference type="GO" id="GO:0047661">
    <property type="term" value="F:amino-acid racemase activity"/>
    <property type="evidence" value="ECO:0007669"/>
    <property type="project" value="InterPro"/>
</dbReference>
<proteinExistence type="inferred from homology"/>
<dbReference type="Gene3D" id="3.40.50.12500">
    <property type="match status" value="1"/>
</dbReference>
<gene>
    <name evidence="2" type="ORF">METZ01_LOCUS67900</name>
</gene>
<organism evidence="2">
    <name type="scientific">marine metagenome</name>
    <dbReference type="NCBI Taxonomy" id="408172"/>
    <lineage>
        <taxon>unclassified sequences</taxon>
        <taxon>metagenomes</taxon>
        <taxon>ecological metagenomes</taxon>
    </lineage>
</organism>
<dbReference type="InterPro" id="IPR053714">
    <property type="entry name" value="Iso_Racemase_Enz_sf"/>
</dbReference>
<evidence type="ECO:0000313" key="2">
    <source>
        <dbReference type="EMBL" id="SVA15046.1"/>
    </source>
</evidence>
<name>A0A381TFY9_9ZZZZ</name>
<evidence type="ECO:0000256" key="1">
    <source>
        <dbReference type="ARBA" id="ARBA00038414"/>
    </source>
</evidence>
<protein>
    <recommendedName>
        <fullName evidence="3">Hydantoin racemase</fullName>
    </recommendedName>
</protein>
<reference evidence="2" key="1">
    <citation type="submission" date="2018-05" db="EMBL/GenBank/DDBJ databases">
        <authorList>
            <person name="Lanie J.A."/>
            <person name="Ng W.-L."/>
            <person name="Kazmierczak K.M."/>
            <person name="Andrzejewski T.M."/>
            <person name="Davidsen T.M."/>
            <person name="Wayne K.J."/>
            <person name="Tettelin H."/>
            <person name="Glass J.I."/>
            <person name="Rusch D."/>
            <person name="Podicherti R."/>
            <person name="Tsui H.-C.T."/>
            <person name="Winkler M.E."/>
        </authorList>
    </citation>
    <scope>NUCLEOTIDE SEQUENCE</scope>
</reference>
<dbReference type="EMBL" id="UINC01004536">
    <property type="protein sequence ID" value="SVA15046.1"/>
    <property type="molecule type" value="Genomic_DNA"/>
</dbReference>
<sequence length="246" mass="26448">MSGKKILILNPNGTNIYDDVTLEVAETAVSSDTSVTVRNLSGSVPKTAFLPATSVLMNQLLTAVVDAEKDGFDAVVIACCSDPGLQDAKDLVSIPVTAPMEAAVYTAAPIGRLGIIAPRIESGEDENLPSNSNWVRKLIHQYGVSHNFAGVRFAPAPHPSANETERLLKEDLSELCRIVREGMSKSLDEKGINEAKYACDEDDAKVLFFACTIWSGLLDKVQNSVSAKILDPVKNTVIFAEMLAKI</sequence>
<dbReference type="Pfam" id="PF01177">
    <property type="entry name" value="Asp_Glu_race"/>
    <property type="match status" value="1"/>
</dbReference>
<comment type="similarity">
    <text evidence="1">Belongs to the HyuE racemase family.</text>
</comment>
<evidence type="ECO:0008006" key="3">
    <source>
        <dbReference type="Google" id="ProtNLM"/>
    </source>
</evidence>
<dbReference type="InterPro" id="IPR015942">
    <property type="entry name" value="Asp/Glu/hydantoin_racemase"/>
</dbReference>
<accession>A0A381TFY9</accession>
<dbReference type="AlphaFoldDB" id="A0A381TFY9"/>